<evidence type="ECO:0000313" key="2">
    <source>
        <dbReference type="EMBL" id="AIC29692.1"/>
    </source>
</evidence>
<accession>A0A060I749</accession>
<protein>
    <submittedName>
        <fullName evidence="2">Uncharacterized protein</fullName>
    </submittedName>
</protein>
<feature type="region of interest" description="Disordered" evidence="1">
    <location>
        <begin position="20"/>
        <end position="39"/>
    </location>
</feature>
<gene>
    <name evidence="2" type="ORF">IE4771_PA00186</name>
</gene>
<organism evidence="2 3">
    <name type="scientific">Rhizobium etli bv. mimosae str. IE4771</name>
    <dbReference type="NCBI Taxonomy" id="1432050"/>
    <lineage>
        <taxon>Bacteria</taxon>
        <taxon>Pseudomonadati</taxon>
        <taxon>Pseudomonadota</taxon>
        <taxon>Alphaproteobacteria</taxon>
        <taxon>Hyphomicrobiales</taxon>
        <taxon>Rhizobiaceae</taxon>
        <taxon>Rhizobium/Agrobacterium group</taxon>
        <taxon>Rhizobium</taxon>
    </lineage>
</organism>
<dbReference type="OrthoDB" id="8304384at2"/>
<geneLocation type="plasmid" evidence="2 3">
    <name>pRetIE4771a</name>
</geneLocation>
<dbReference type="RefSeq" id="WP_040140131.1">
    <property type="nucleotide sequence ID" value="NZ_CP006987.1"/>
</dbReference>
<dbReference type="PIRSF" id="PIRSF036055">
    <property type="entry name" value="UCP036055"/>
    <property type="match status" value="1"/>
</dbReference>
<dbReference type="Proteomes" id="UP000027180">
    <property type="component" value="Plasmid pRetIE4771a"/>
</dbReference>
<evidence type="ECO:0000256" key="1">
    <source>
        <dbReference type="SAM" id="MobiDB-lite"/>
    </source>
</evidence>
<dbReference type="InterPro" id="IPR017042">
    <property type="entry name" value="UCP036055"/>
</dbReference>
<keyword evidence="2" id="KW-0614">Plasmid</keyword>
<sequence>MSASLIYDLAPIGSIVAWSDGSPRPPERHKKKLSAWQTRNSQGRLIRKEGKRGVGTTSLTPCFTLHEGDLGANGVIAIRIHRTFSLDSGLTFKVVERPALGSVRVFDRPGANAELVHLADNRQAAAEWLTRHGYPHAVLEEVTADEVAADHIEGRTAA</sequence>
<dbReference type="HOGENOM" id="CLU_1674223_0_0_5"/>
<proteinExistence type="predicted"/>
<dbReference type="AlphaFoldDB" id="A0A060I749"/>
<evidence type="ECO:0000313" key="3">
    <source>
        <dbReference type="Proteomes" id="UP000027180"/>
    </source>
</evidence>
<dbReference type="EMBL" id="CP006987">
    <property type="protein sequence ID" value="AIC29692.1"/>
    <property type="molecule type" value="Genomic_DNA"/>
</dbReference>
<reference evidence="2 3" key="1">
    <citation type="submission" date="2013-12" db="EMBL/GenBank/DDBJ databases">
        <title>Complete genome sequence of Rhizobium etli bv. mimosae IE4771.</title>
        <authorList>
            <person name="Bustos P."/>
            <person name="Santamaria R.I."/>
            <person name="Lozano L."/>
            <person name="Ormeno-Orrillo E."/>
            <person name="Rogel M.A."/>
            <person name="Romero D."/>
            <person name="Cevallos M.A."/>
            <person name="Martinez-Romero E."/>
            <person name="Gonzalez V."/>
        </authorList>
    </citation>
    <scope>NUCLEOTIDE SEQUENCE [LARGE SCALE GENOMIC DNA]</scope>
    <source>
        <strain evidence="2 3">IE4771</strain>
        <plasmid evidence="3">Plasmid pRetIE4771a</plasmid>
    </source>
</reference>
<name>A0A060I749_RHIET</name>
<dbReference type="KEGG" id="rei:IE4771_PA00186"/>